<evidence type="ECO:0000313" key="2">
    <source>
        <dbReference type="Proteomes" id="UP000194236"/>
    </source>
</evidence>
<organism evidence="1 2">
    <name type="scientific">Euroglyphus maynei</name>
    <name type="common">Mayne's house dust mite</name>
    <dbReference type="NCBI Taxonomy" id="6958"/>
    <lineage>
        <taxon>Eukaryota</taxon>
        <taxon>Metazoa</taxon>
        <taxon>Ecdysozoa</taxon>
        <taxon>Arthropoda</taxon>
        <taxon>Chelicerata</taxon>
        <taxon>Arachnida</taxon>
        <taxon>Acari</taxon>
        <taxon>Acariformes</taxon>
        <taxon>Sarcoptiformes</taxon>
        <taxon>Astigmata</taxon>
        <taxon>Psoroptidia</taxon>
        <taxon>Analgoidea</taxon>
        <taxon>Pyroglyphidae</taxon>
        <taxon>Pyroglyphinae</taxon>
        <taxon>Euroglyphus</taxon>
    </lineage>
</organism>
<accession>A0A1Y3B5C4</accession>
<dbReference type="Proteomes" id="UP000194236">
    <property type="component" value="Unassembled WGS sequence"/>
</dbReference>
<evidence type="ECO:0000313" key="1">
    <source>
        <dbReference type="EMBL" id="OTF75113.1"/>
    </source>
</evidence>
<dbReference type="AlphaFoldDB" id="A0A1Y3B5C4"/>
<reference evidence="1 2" key="1">
    <citation type="submission" date="2017-03" db="EMBL/GenBank/DDBJ databases">
        <title>Genome Survey of Euroglyphus maynei.</title>
        <authorList>
            <person name="Arlian L.G."/>
            <person name="Morgan M.S."/>
            <person name="Rider S.D."/>
        </authorList>
    </citation>
    <scope>NUCLEOTIDE SEQUENCE [LARGE SCALE GENOMIC DNA]</scope>
    <source>
        <strain evidence="1">Arlian Lab</strain>
        <tissue evidence="1">Whole body</tissue>
    </source>
</reference>
<comment type="caution">
    <text evidence="1">The sequence shown here is derived from an EMBL/GenBank/DDBJ whole genome shotgun (WGS) entry which is preliminary data.</text>
</comment>
<dbReference type="EMBL" id="MUJZ01043643">
    <property type="protein sequence ID" value="OTF75113.1"/>
    <property type="molecule type" value="Genomic_DNA"/>
</dbReference>
<keyword evidence="2" id="KW-1185">Reference proteome</keyword>
<sequence>MLAKKPLYSCTICDEQCQQLYSILLRPTMGNCPYFPSLINDIKVHTIDSNGKIGNVFVNHVIIN</sequence>
<gene>
    <name evidence="1" type="ORF">BLA29_009464</name>
</gene>
<proteinExistence type="predicted"/>
<name>A0A1Y3B5C4_EURMA</name>
<protein>
    <submittedName>
        <fullName evidence="1">Uncharacterized protein</fullName>
    </submittedName>
</protein>